<gene>
    <name evidence="3" type="ORF">COV24_01605</name>
</gene>
<name>A0A2H0RB14_UNCKA</name>
<dbReference type="Gene3D" id="3.40.1190.10">
    <property type="entry name" value="Mur-like, catalytic domain"/>
    <property type="match status" value="1"/>
</dbReference>
<dbReference type="Gene3D" id="3.90.190.20">
    <property type="entry name" value="Mur ligase, C-terminal domain"/>
    <property type="match status" value="1"/>
</dbReference>
<proteinExistence type="predicted"/>
<organism evidence="3 4">
    <name type="scientific">candidate division WWE3 bacterium CG10_big_fil_rev_8_21_14_0_10_32_10</name>
    <dbReference type="NCBI Taxonomy" id="1975090"/>
    <lineage>
        <taxon>Bacteria</taxon>
        <taxon>Katanobacteria</taxon>
    </lineage>
</organism>
<dbReference type="AlphaFoldDB" id="A0A2H0RB14"/>
<dbReference type="Pfam" id="PF08245">
    <property type="entry name" value="Mur_ligase_M"/>
    <property type="match status" value="1"/>
</dbReference>
<dbReference type="InterPro" id="IPR050061">
    <property type="entry name" value="MurCDEF_pg_biosynth"/>
</dbReference>
<dbReference type="GO" id="GO:0016881">
    <property type="term" value="F:acid-amino acid ligase activity"/>
    <property type="evidence" value="ECO:0007669"/>
    <property type="project" value="InterPro"/>
</dbReference>
<dbReference type="PANTHER" id="PTHR43445">
    <property type="entry name" value="UDP-N-ACETYLMURAMATE--L-ALANINE LIGASE-RELATED"/>
    <property type="match status" value="1"/>
</dbReference>
<dbReference type="Gene3D" id="3.40.50.720">
    <property type="entry name" value="NAD(P)-binding Rossmann-like Domain"/>
    <property type="match status" value="1"/>
</dbReference>
<accession>A0A2H0RB14</accession>
<feature type="domain" description="Mur ligase C-terminal" evidence="1">
    <location>
        <begin position="303"/>
        <end position="436"/>
    </location>
</feature>
<dbReference type="EMBL" id="PCXU01000014">
    <property type="protein sequence ID" value="PIR43650.1"/>
    <property type="molecule type" value="Genomic_DNA"/>
</dbReference>
<evidence type="ECO:0008006" key="5">
    <source>
        <dbReference type="Google" id="ProtNLM"/>
    </source>
</evidence>
<dbReference type="SUPFAM" id="SSF53623">
    <property type="entry name" value="MurD-like peptide ligases, catalytic domain"/>
    <property type="match status" value="1"/>
</dbReference>
<dbReference type="InterPro" id="IPR004101">
    <property type="entry name" value="Mur_ligase_C"/>
</dbReference>
<dbReference type="SUPFAM" id="SSF51984">
    <property type="entry name" value="MurCD N-terminal domain"/>
    <property type="match status" value="1"/>
</dbReference>
<feature type="domain" description="Mur ligase central" evidence="2">
    <location>
        <begin position="122"/>
        <end position="225"/>
    </location>
</feature>
<sequence length="450" mass="51183">MLTNKQALKLDIPKLKKVHFIGITAPFSSFCATYLIKQGIKVTASEVNQNNKQGRYWLDKKVLYPGGHDKKYITKDIDLIIYPNGPIPGNVECEEAEKLKIKAITIGQLTGIISLNYKTIAVAGTHGKTTTTALITWLLYKNTETPNFIVGDAEDKIAILEKNWNYNIKSKYLILEACEYKKQFIQRAPQPFIAVITHIDIDHTDFYKSQNEYNDAFHEFILKAKNIILDKSKKNELEVVKNIKGSVFSTVETKKEVNFIKSNLPGKHNQENLLRAYMVGKILKFSDKNILNALKTFPGISKRFEYAGKTEKGSYVYKDYAHNPKKIEALLQGAIEKHPNKKIILVFQPHSFERTFSFKNDFAKAIKSANSVIIPNIFSPRRESEQNKKLVTEEKFIKILKNKNKNTKIIYTKGLEKVNKAVKSQDNGESVILYASAGDLLSNINLITTQ</sequence>
<dbReference type="Pfam" id="PF02875">
    <property type="entry name" value="Mur_ligase_C"/>
    <property type="match status" value="1"/>
</dbReference>
<comment type="caution">
    <text evidence="3">The sequence shown here is derived from an EMBL/GenBank/DDBJ whole genome shotgun (WGS) entry which is preliminary data.</text>
</comment>
<dbReference type="InterPro" id="IPR036615">
    <property type="entry name" value="Mur_ligase_C_dom_sf"/>
</dbReference>
<dbReference type="PANTHER" id="PTHR43445:SF3">
    <property type="entry name" value="UDP-N-ACETYLMURAMATE--L-ALANINE LIGASE"/>
    <property type="match status" value="1"/>
</dbReference>
<dbReference type="GO" id="GO:0005524">
    <property type="term" value="F:ATP binding"/>
    <property type="evidence" value="ECO:0007669"/>
    <property type="project" value="InterPro"/>
</dbReference>
<evidence type="ECO:0000259" key="2">
    <source>
        <dbReference type="Pfam" id="PF08245"/>
    </source>
</evidence>
<evidence type="ECO:0000313" key="3">
    <source>
        <dbReference type="EMBL" id="PIR43650.1"/>
    </source>
</evidence>
<evidence type="ECO:0000313" key="4">
    <source>
        <dbReference type="Proteomes" id="UP000230214"/>
    </source>
</evidence>
<dbReference type="Proteomes" id="UP000230214">
    <property type="component" value="Unassembled WGS sequence"/>
</dbReference>
<evidence type="ECO:0000259" key="1">
    <source>
        <dbReference type="Pfam" id="PF02875"/>
    </source>
</evidence>
<protein>
    <recommendedName>
        <fullName evidence="5">UDP-N-acetylmuramate--L-alanine ligase</fullName>
    </recommendedName>
</protein>
<dbReference type="SUPFAM" id="SSF53244">
    <property type="entry name" value="MurD-like peptide ligases, peptide-binding domain"/>
    <property type="match status" value="1"/>
</dbReference>
<reference evidence="3 4" key="1">
    <citation type="submission" date="2017-09" db="EMBL/GenBank/DDBJ databases">
        <title>Depth-based differentiation of microbial function through sediment-hosted aquifers and enrichment of novel symbionts in the deep terrestrial subsurface.</title>
        <authorList>
            <person name="Probst A.J."/>
            <person name="Ladd B."/>
            <person name="Jarett J.K."/>
            <person name="Geller-Mcgrath D.E."/>
            <person name="Sieber C.M."/>
            <person name="Emerson J.B."/>
            <person name="Anantharaman K."/>
            <person name="Thomas B.C."/>
            <person name="Malmstrom R."/>
            <person name="Stieglmeier M."/>
            <person name="Klingl A."/>
            <person name="Woyke T."/>
            <person name="Ryan C.M."/>
            <person name="Banfield J.F."/>
        </authorList>
    </citation>
    <scope>NUCLEOTIDE SEQUENCE [LARGE SCALE GENOMIC DNA]</scope>
    <source>
        <strain evidence="3">CG10_big_fil_rev_8_21_14_0_10_32_10</strain>
    </source>
</reference>
<dbReference type="InterPro" id="IPR036565">
    <property type="entry name" value="Mur-like_cat_sf"/>
</dbReference>
<dbReference type="InterPro" id="IPR013221">
    <property type="entry name" value="Mur_ligase_cen"/>
</dbReference>